<name>A0A6B1FTS5_9CHLR</name>
<accession>A0A6B1FTS5</accession>
<dbReference type="Pfam" id="PF00528">
    <property type="entry name" value="BPD_transp_1"/>
    <property type="match status" value="1"/>
</dbReference>
<protein>
    <submittedName>
        <fullName evidence="9">Sugar ABC transporter permease</fullName>
    </submittedName>
</protein>
<keyword evidence="3" id="KW-1003">Cell membrane</keyword>
<feature type="transmembrane region" description="Helical" evidence="7">
    <location>
        <begin position="136"/>
        <end position="156"/>
    </location>
</feature>
<feature type="transmembrane region" description="Helical" evidence="7">
    <location>
        <begin position="94"/>
        <end position="115"/>
    </location>
</feature>
<dbReference type="AlphaFoldDB" id="A0A6B1FTS5"/>
<sequence length="317" mass="35249">MAVVQADHGAVAEAAAKRMRIRNYLGRSWPLYVMMVLPVIQLALFHYYPMYGVVIAFQDFNPGLGFGGSPWVGLKHFKFIFANPDFTNVLANSFIIAVAKITTLQFMAVSLALLLNEIRSMIFKRTVQTVIYLPHFLSWIVLGGILLDLLSTSGMINRAIEYVGLDPILFLGSNTWFRPIIVITNLWKEAGWATIIYLAALTGIDPVLHEAAAIDGANRWQRIRHVNIPGIISMVILIACLNLGNVLQAGFEQVLTLYNPTVYETGDIIDTYVYRAGLISARYSMGAAVGLFQSAMGFVLIVVAYRLASRYAGYRIF</sequence>
<feature type="transmembrane region" description="Helical" evidence="7">
    <location>
        <begin position="228"/>
        <end position="251"/>
    </location>
</feature>
<dbReference type="InterPro" id="IPR050809">
    <property type="entry name" value="UgpAE/MalFG_permease"/>
</dbReference>
<keyword evidence="2 7" id="KW-0813">Transport</keyword>
<evidence type="ECO:0000259" key="8">
    <source>
        <dbReference type="PROSITE" id="PS50928"/>
    </source>
</evidence>
<comment type="similarity">
    <text evidence="7">Belongs to the binding-protein-dependent transport system permease family.</text>
</comment>
<feature type="transmembrane region" description="Helical" evidence="7">
    <location>
        <begin position="283"/>
        <end position="308"/>
    </location>
</feature>
<dbReference type="PROSITE" id="PS50928">
    <property type="entry name" value="ABC_TM1"/>
    <property type="match status" value="1"/>
</dbReference>
<evidence type="ECO:0000256" key="4">
    <source>
        <dbReference type="ARBA" id="ARBA00022692"/>
    </source>
</evidence>
<gene>
    <name evidence="9" type="ORF">F4148_01540</name>
</gene>
<dbReference type="InterPro" id="IPR035906">
    <property type="entry name" value="MetI-like_sf"/>
</dbReference>
<keyword evidence="4 7" id="KW-0812">Transmembrane</keyword>
<dbReference type="PANTHER" id="PTHR43227:SF11">
    <property type="entry name" value="BLL4140 PROTEIN"/>
    <property type="match status" value="1"/>
</dbReference>
<evidence type="ECO:0000256" key="1">
    <source>
        <dbReference type="ARBA" id="ARBA00004651"/>
    </source>
</evidence>
<keyword evidence="6 7" id="KW-0472">Membrane</keyword>
<dbReference type="GO" id="GO:0055085">
    <property type="term" value="P:transmembrane transport"/>
    <property type="evidence" value="ECO:0007669"/>
    <property type="project" value="InterPro"/>
</dbReference>
<feature type="domain" description="ABC transmembrane type-1" evidence="8">
    <location>
        <begin position="90"/>
        <end position="304"/>
    </location>
</feature>
<feature type="transmembrane region" description="Helical" evidence="7">
    <location>
        <begin position="29"/>
        <end position="48"/>
    </location>
</feature>
<dbReference type="InterPro" id="IPR000515">
    <property type="entry name" value="MetI-like"/>
</dbReference>
<dbReference type="GO" id="GO:0005886">
    <property type="term" value="C:plasma membrane"/>
    <property type="evidence" value="ECO:0007669"/>
    <property type="project" value="UniProtKB-SubCell"/>
</dbReference>
<organism evidence="9">
    <name type="scientific">Caldilineaceae bacterium SB0675_bin_29</name>
    <dbReference type="NCBI Taxonomy" id="2605266"/>
    <lineage>
        <taxon>Bacteria</taxon>
        <taxon>Bacillati</taxon>
        <taxon>Chloroflexota</taxon>
        <taxon>Caldilineae</taxon>
        <taxon>Caldilineales</taxon>
        <taxon>Caldilineaceae</taxon>
    </lineage>
</organism>
<dbReference type="EMBL" id="VYDA01000055">
    <property type="protein sequence ID" value="MYH60493.1"/>
    <property type="molecule type" value="Genomic_DNA"/>
</dbReference>
<evidence type="ECO:0000256" key="6">
    <source>
        <dbReference type="ARBA" id="ARBA00023136"/>
    </source>
</evidence>
<proteinExistence type="inferred from homology"/>
<comment type="caution">
    <text evidence="9">The sequence shown here is derived from an EMBL/GenBank/DDBJ whole genome shotgun (WGS) entry which is preliminary data.</text>
</comment>
<reference evidence="9" key="1">
    <citation type="submission" date="2019-09" db="EMBL/GenBank/DDBJ databases">
        <title>Characterisation of the sponge microbiome using genome-centric metagenomics.</title>
        <authorList>
            <person name="Engelberts J.P."/>
            <person name="Robbins S.J."/>
            <person name="De Goeij J.M."/>
            <person name="Aranda M."/>
            <person name="Bell S.C."/>
            <person name="Webster N.S."/>
        </authorList>
    </citation>
    <scope>NUCLEOTIDE SEQUENCE</scope>
    <source>
        <strain evidence="9">SB0675_bin_29</strain>
    </source>
</reference>
<evidence type="ECO:0000256" key="7">
    <source>
        <dbReference type="RuleBase" id="RU363032"/>
    </source>
</evidence>
<dbReference type="PANTHER" id="PTHR43227">
    <property type="entry name" value="BLL4140 PROTEIN"/>
    <property type="match status" value="1"/>
</dbReference>
<keyword evidence="5 7" id="KW-1133">Transmembrane helix</keyword>
<dbReference type="SUPFAM" id="SSF161098">
    <property type="entry name" value="MetI-like"/>
    <property type="match status" value="1"/>
</dbReference>
<evidence type="ECO:0000256" key="5">
    <source>
        <dbReference type="ARBA" id="ARBA00022989"/>
    </source>
</evidence>
<dbReference type="CDD" id="cd06261">
    <property type="entry name" value="TM_PBP2"/>
    <property type="match status" value="1"/>
</dbReference>
<evidence type="ECO:0000256" key="3">
    <source>
        <dbReference type="ARBA" id="ARBA00022475"/>
    </source>
</evidence>
<evidence type="ECO:0000256" key="2">
    <source>
        <dbReference type="ARBA" id="ARBA00022448"/>
    </source>
</evidence>
<evidence type="ECO:0000313" key="9">
    <source>
        <dbReference type="EMBL" id="MYH60493.1"/>
    </source>
</evidence>
<comment type="subcellular location">
    <subcellularLocation>
        <location evidence="1 7">Cell membrane</location>
        <topology evidence="1 7">Multi-pass membrane protein</topology>
    </subcellularLocation>
</comment>
<dbReference type="Gene3D" id="1.10.3720.10">
    <property type="entry name" value="MetI-like"/>
    <property type="match status" value="1"/>
</dbReference>